<dbReference type="HOGENOM" id="CLU_057358_0_0_1"/>
<dbReference type="Proteomes" id="UP000000724">
    <property type="component" value="Contig Pc00c12"/>
</dbReference>
<protein>
    <submittedName>
        <fullName evidence="2">Pc12g09450 protein</fullName>
    </submittedName>
</protein>
<accession>B6GZH3</accession>
<keyword evidence="3" id="KW-1185">Reference proteome</keyword>
<dbReference type="AlphaFoldDB" id="B6GZH3"/>
<dbReference type="InterPro" id="IPR029058">
    <property type="entry name" value="AB_hydrolase_fold"/>
</dbReference>
<dbReference type="OMA" id="WAMDGAD"/>
<dbReference type="STRING" id="500485.B6GZH3"/>
<dbReference type="EMBL" id="AM920427">
    <property type="protein sequence ID" value="CAP80572.1"/>
    <property type="molecule type" value="Genomic_DNA"/>
</dbReference>
<dbReference type="GO" id="GO:0046464">
    <property type="term" value="P:acylglycerol catabolic process"/>
    <property type="evidence" value="ECO:0007669"/>
    <property type="project" value="TreeGrafter"/>
</dbReference>
<dbReference type="Gene3D" id="3.40.50.1820">
    <property type="entry name" value="alpha/beta hydrolase"/>
    <property type="match status" value="1"/>
</dbReference>
<dbReference type="InterPro" id="IPR050266">
    <property type="entry name" value="AB_hydrolase_sf"/>
</dbReference>
<sequence length="325" mass="36017">MYITSKHVGYMFTTITSKPGRAAVSRPPIIASWVLMDMWHHLDTPDQDHQIGALQHKIYPSHSYHSMSLELYHTTHNAGQTTVVLIHGALVSGLYWDLVIPHLPKSYHLLVPDLPGHGKSQSTPFSIDLASHMIAQLIRAHAITGSAHIIGHSLGAQVAIRLASTDPDVVNSIFISGFGMFPRTSITPYIPYAAWAMSRVENCLARPLISWAMDGADIPHIDTDLCTLDLCRQIVAPEEPTEWPVPWPARTLIVAAGKGGLIPTKDSSRDAVKLVEIGRELNDETVAYTHLGMRHPWNRQAPRLFAETAEAWFERMELPGGFVKL</sequence>
<dbReference type="Pfam" id="PF12697">
    <property type="entry name" value="Abhydrolase_6"/>
    <property type="match status" value="1"/>
</dbReference>
<dbReference type="eggNOG" id="ENOG502T9MQ">
    <property type="taxonomic scope" value="Eukaryota"/>
</dbReference>
<name>B6GZH3_PENRW</name>
<evidence type="ECO:0000313" key="3">
    <source>
        <dbReference type="Proteomes" id="UP000000724"/>
    </source>
</evidence>
<dbReference type="SUPFAM" id="SSF53474">
    <property type="entry name" value="alpha/beta-Hydrolases"/>
    <property type="match status" value="1"/>
</dbReference>
<proteinExistence type="predicted"/>
<dbReference type="PANTHER" id="PTHR43798">
    <property type="entry name" value="MONOACYLGLYCEROL LIPASE"/>
    <property type="match status" value="1"/>
</dbReference>
<organism evidence="2 3">
    <name type="scientific">Penicillium rubens (strain ATCC 28089 / DSM 1075 / NRRL 1951 / Wisconsin 54-1255)</name>
    <name type="common">Penicillium chrysogenum</name>
    <dbReference type="NCBI Taxonomy" id="500485"/>
    <lineage>
        <taxon>Eukaryota</taxon>
        <taxon>Fungi</taxon>
        <taxon>Dikarya</taxon>
        <taxon>Ascomycota</taxon>
        <taxon>Pezizomycotina</taxon>
        <taxon>Eurotiomycetes</taxon>
        <taxon>Eurotiomycetidae</taxon>
        <taxon>Eurotiales</taxon>
        <taxon>Aspergillaceae</taxon>
        <taxon>Penicillium</taxon>
        <taxon>Penicillium chrysogenum species complex</taxon>
    </lineage>
</organism>
<dbReference type="VEuPathDB" id="FungiDB:PCH_Pc12g09450"/>
<dbReference type="GO" id="GO:0072330">
    <property type="term" value="P:monocarboxylic acid biosynthetic process"/>
    <property type="evidence" value="ECO:0007669"/>
    <property type="project" value="UniProtKB-ARBA"/>
</dbReference>
<gene>
    <name evidence="2" type="ORF">Pc12g09450</name>
    <name evidence="2" type="ORF">PCH_Pc12g09450</name>
</gene>
<dbReference type="GO" id="GO:0047372">
    <property type="term" value="F:monoacylglycerol lipase activity"/>
    <property type="evidence" value="ECO:0007669"/>
    <property type="project" value="TreeGrafter"/>
</dbReference>
<dbReference type="PRINTS" id="PR00111">
    <property type="entry name" value="ABHYDROLASE"/>
</dbReference>
<dbReference type="PANTHER" id="PTHR43798:SF5">
    <property type="entry name" value="MONOACYLGLYCEROL LIPASE ABHD6"/>
    <property type="match status" value="1"/>
</dbReference>
<dbReference type="BioCyc" id="PCHR:PC12G09450-MONOMER"/>
<dbReference type="GO" id="GO:0016020">
    <property type="term" value="C:membrane"/>
    <property type="evidence" value="ECO:0007669"/>
    <property type="project" value="TreeGrafter"/>
</dbReference>
<evidence type="ECO:0000259" key="1">
    <source>
        <dbReference type="Pfam" id="PF12697"/>
    </source>
</evidence>
<dbReference type="InterPro" id="IPR000073">
    <property type="entry name" value="AB_hydrolase_1"/>
</dbReference>
<feature type="domain" description="AB hydrolase-1" evidence="1">
    <location>
        <begin position="83"/>
        <end position="306"/>
    </location>
</feature>
<dbReference type="GO" id="GO:0017000">
    <property type="term" value="P:antibiotic biosynthetic process"/>
    <property type="evidence" value="ECO:0007669"/>
    <property type="project" value="UniProtKB-ARBA"/>
</dbReference>
<dbReference type="OrthoDB" id="8119704at2759"/>
<evidence type="ECO:0000313" key="2">
    <source>
        <dbReference type="EMBL" id="CAP80572.1"/>
    </source>
</evidence>
<reference evidence="2 3" key="1">
    <citation type="journal article" date="2008" name="Nat. Biotechnol.">
        <title>Genome sequencing and analysis of the filamentous fungus Penicillium chrysogenum.</title>
        <authorList>
            <person name="van den Berg M.A."/>
            <person name="Albang R."/>
            <person name="Albermann K."/>
            <person name="Badger J.H."/>
            <person name="Daran J.-M."/>
            <person name="Driessen A.J.M."/>
            <person name="Garcia-Estrada C."/>
            <person name="Fedorova N.D."/>
            <person name="Harris D.M."/>
            <person name="Heijne W.H.M."/>
            <person name="Joardar V.S."/>
            <person name="Kiel J.A.K.W."/>
            <person name="Kovalchuk A."/>
            <person name="Martin J.F."/>
            <person name="Nierman W.C."/>
            <person name="Nijland J.G."/>
            <person name="Pronk J.T."/>
            <person name="Roubos J.A."/>
            <person name="van der Klei I.J."/>
            <person name="van Peij N.N.M.E."/>
            <person name="Veenhuis M."/>
            <person name="von Doehren H."/>
            <person name="Wagner C."/>
            <person name="Wortman J.R."/>
            <person name="Bovenberg R.A.L."/>
        </authorList>
    </citation>
    <scope>NUCLEOTIDE SEQUENCE [LARGE SCALE GENOMIC DNA]</scope>
    <source>
        <strain evidence="3">ATCC 28089 / DSM 1075 / NRRL 1951 / Wisconsin 54-1255</strain>
    </source>
</reference>